<name>A0A7R8H3C6_LEPSM</name>
<dbReference type="InterPro" id="IPR045221">
    <property type="entry name" value="Sphingomyelin_synth-like"/>
</dbReference>
<evidence type="ECO:0000313" key="13">
    <source>
        <dbReference type="Proteomes" id="UP000675881"/>
    </source>
</evidence>
<evidence type="ECO:0000256" key="8">
    <source>
        <dbReference type="ARBA" id="ARBA00023136"/>
    </source>
</evidence>
<evidence type="ECO:0000256" key="2">
    <source>
        <dbReference type="ARBA" id="ARBA00005441"/>
    </source>
</evidence>
<evidence type="ECO:0000256" key="4">
    <source>
        <dbReference type="ARBA" id="ARBA00022692"/>
    </source>
</evidence>
<feature type="transmembrane region" description="Helical" evidence="10">
    <location>
        <begin position="289"/>
        <end position="308"/>
    </location>
</feature>
<feature type="region of interest" description="Disordered" evidence="9">
    <location>
        <begin position="95"/>
        <end position="125"/>
    </location>
</feature>
<dbReference type="GO" id="GO:0047493">
    <property type="term" value="F:ceramide cholinephosphotransferase activity"/>
    <property type="evidence" value="ECO:0007669"/>
    <property type="project" value="TreeGrafter"/>
</dbReference>
<gene>
    <name evidence="12" type="ORF">LSAA_5011</name>
</gene>
<evidence type="ECO:0000256" key="1">
    <source>
        <dbReference type="ARBA" id="ARBA00004141"/>
    </source>
</evidence>
<keyword evidence="8 10" id="KW-0472">Membrane</keyword>
<dbReference type="GO" id="GO:0000139">
    <property type="term" value="C:Golgi membrane"/>
    <property type="evidence" value="ECO:0007669"/>
    <property type="project" value="TreeGrafter"/>
</dbReference>
<keyword evidence="13" id="KW-1185">Reference proteome</keyword>
<dbReference type="GO" id="GO:0046513">
    <property type="term" value="P:ceramide biosynthetic process"/>
    <property type="evidence" value="ECO:0007669"/>
    <property type="project" value="TreeGrafter"/>
</dbReference>
<dbReference type="GO" id="GO:0033188">
    <property type="term" value="F:sphingomyelin synthase activity"/>
    <property type="evidence" value="ECO:0007669"/>
    <property type="project" value="UniProtKB-EC"/>
</dbReference>
<dbReference type="EMBL" id="HG994593">
    <property type="protein sequence ID" value="CAF2840514.1"/>
    <property type="molecule type" value="Genomic_DNA"/>
</dbReference>
<feature type="transmembrane region" description="Helical" evidence="10">
    <location>
        <begin position="452"/>
        <end position="470"/>
    </location>
</feature>
<feature type="transmembrane region" description="Helical" evidence="10">
    <location>
        <begin position="427"/>
        <end position="446"/>
    </location>
</feature>
<feature type="transmembrane region" description="Helical" evidence="10">
    <location>
        <begin position="72"/>
        <end position="91"/>
    </location>
</feature>
<reference evidence="12" key="1">
    <citation type="submission" date="2021-02" db="EMBL/GenBank/DDBJ databases">
        <authorList>
            <person name="Bekaert M."/>
        </authorList>
    </citation>
    <scope>NUCLEOTIDE SEQUENCE</scope>
    <source>
        <strain evidence="12">IoA-00</strain>
    </source>
</reference>
<feature type="transmembrane region" description="Helical" evidence="10">
    <location>
        <begin position="41"/>
        <end position="60"/>
    </location>
</feature>
<keyword evidence="7" id="KW-0443">Lipid metabolism</keyword>
<evidence type="ECO:0000256" key="6">
    <source>
        <dbReference type="ARBA" id="ARBA00022989"/>
    </source>
</evidence>
<keyword evidence="5" id="KW-0746">Sphingolipid metabolism</keyword>
<feature type="compositionally biased region" description="Low complexity" evidence="9">
    <location>
        <begin position="104"/>
        <end position="119"/>
    </location>
</feature>
<organism evidence="12 13">
    <name type="scientific">Lepeophtheirus salmonis</name>
    <name type="common">Salmon louse</name>
    <name type="synonym">Caligus salmonis</name>
    <dbReference type="NCBI Taxonomy" id="72036"/>
    <lineage>
        <taxon>Eukaryota</taxon>
        <taxon>Metazoa</taxon>
        <taxon>Ecdysozoa</taxon>
        <taxon>Arthropoda</taxon>
        <taxon>Crustacea</taxon>
        <taxon>Multicrustacea</taxon>
        <taxon>Hexanauplia</taxon>
        <taxon>Copepoda</taxon>
        <taxon>Siphonostomatoida</taxon>
        <taxon>Caligidae</taxon>
        <taxon>Lepeophtheirus</taxon>
    </lineage>
</organism>
<dbReference type="EC" id="2.7.8.27" evidence="12"/>
<comment type="similarity">
    <text evidence="2">Belongs to the sphingomyelin synthase family.</text>
</comment>
<evidence type="ECO:0000256" key="10">
    <source>
        <dbReference type="SAM" id="Phobius"/>
    </source>
</evidence>
<proteinExistence type="inferred from homology"/>
<evidence type="ECO:0000256" key="9">
    <source>
        <dbReference type="SAM" id="MobiDB-lite"/>
    </source>
</evidence>
<evidence type="ECO:0000256" key="3">
    <source>
        <dbReference type="ARBA" id="ARBA00022679"/>
    </source>
</evidence>
<keyword evidence="3 12" id="KW-0808">Transferase</keyword>
<sequence length="540" mass="61291">MRSELILLTYSATVRWYPTGNQIRDMTIPEEVTKQRLINEASVFIVVMMSISSSSVIGVWREDSGFEDSHWPLRACLTFMDVIFINFVQIVPVPSKHQHRREPSNSSGARISNSSASSSPTRQKDSFVKVKFCRQRDPIMLKNEDSTSIVEGDSRSLSAEEPSSPSSHCDRLCPTNTEQEDSKGMLPNDGASTVLTNRLILFSALFLLFDFRSFYQHQPLLSIDIPSDSSLSEDDVGNANGYTRRKAKSKSSTNNTGGSTGGHVLIHMENEAPLSEESLSVPGEPLKTLIAFIFLAVAWIATTTSLALTHERVPDVNPLPDIFLDNVVYQSWGLDTSEILIIISMWMAFIVVLCHNDRFADPNYKCAPKLDKMTFLEIAQRVLKLLSGMGLSINGQHIYCGDYIYSGHTMSLIMTYLVIKEYSPKRWFLLHWFSLIITLTGIITLLLARGHYSIDVLIAYYITTRLWWIYHTLAHNQNLRVKSDEENYLGSMWWFPIFQYFEKMVPAKPLTREYSLPIPTCIMGWWESRQSRSSASSIQN</sequence>
<dbReference type="InterPro" id="IPR025749">
    <property type="entry name" value="Sphingomyelin_synth-like_dom"/>
</dbReference>
<dbReference type="GO" id="GO:0005789">
    <property type="term" value="C:endoplasmic reticulum membrane"/>
    <property type="evidence" value="ECO:0007669"/>
    <property type="project" value="TreeGrafter"/>
</dbReference>
<dbReference type="PANTHER" id="PTHR21290">
    <property type="entry name" value="SPHINGOMYELIN SYNTHETASE"/>
    <property type="match status" value="1"/>
</dbReference>
<feature type="compositionally biased region" description="Low complexity" evidence="9">
    <location>
        <begin position="155"/>
        <end position="167"/>
    </location>
</feature>
<keyword evidence="6 10" id="KW-1133">Transmembrane helix</keyword>
<evidence type="ECO:0000256" key="5">
    <source>
        <dbReference type="ARBA" id="ARBA00022919"/>
    </source>
</evidence>
<dbReference type="AlphaFoldDB" id="A0A7R8H3C6"/>
<dbReference type="GO" id="GO:0006686">
    <property type="term" value="P:sphingomyelin biosynthetic process"/>
    <property type="evidence" value="ECO:0007669"/>
    <property type="project" value="TreeGrafter"/>
</dbReference>
<dbReference type="GO" id="GO:0005886">
    <property type="term" value="C:plasma membrane"/>
    <property type="evidence" value="ECO:0007669"/>
    <property type="project" value="TreeGrafter"/>
</dbReference>
<dbReference type="PANTHER" id="PTHR21290:SF27">
    <property type="entry name" value="PHOSPHATIDYLCHOLINE:CERAMIDE CHOLINEPHOSPHOTRANSFERASE 1"/>
    <property type="match status" value="1"/>
</dbReference>
<feature type="domain" description="Sphingomyelin synthase-like" evidence="11">
    <location>
        <begin position="400"/>
        <end position="472"/>
    </location>
</feature>
<comment type="subcellular location">
    <subcellularLocation>
        <location evidence="1">Membrane</location>
        <topology evidence="1">Multi-pass membrane protein</topology>
    </subcellularLocation>
</comment>
<keyword evidence="4 10" id="KW-0812">Transmembrane</keyword>
<accession>A0A7R8H3C6</accession>
<evidence type="ECO:0000313" key="12">
    <source>
        <dbReference type="EMBL" id="CAF2840514.1"/>
    </source>
</evidence>
<evidence type="ECO:0000256" key="7">
    <source>
        <dbReference type="ARBA" id="ARBA00023098"/>
    </source>
</evidence>
<protein>
    <submittedName>
        <fullName evidence="12">SGMS</fullName>
        <ecNumber evidence="12">2.7.8.27</ecNumber>
    </submittedName>
</protein>
<feature type="region of interest" description="Disordered" evidence="9">
    <location>
        <begin position="143"/>
        <end position="188"/>
    </location>
</feature>
<feature type="region of interest" description="Disordered" evidence="9">
    <location>
        <begin position="226"/>
        <end position="263"/>
    </location>
</feature>
<dbReference type="Pfam" id="PF14360">
    <property type="entry name" value="PAP2_C"/>
    <property type="match status" value="1"/>
</dbReference>
<dbReference type="OrthoDB" id="422827at2759"/>
<dbReference type="Proteomes" id="UP000675881">
    <property type="component" value="Chromosome 14"/>
</dbReference>
<evidence type="ECO:0000259" key="11">
    <source>
        <dbReference type="Pfam" id="PF14360"/>
    </source>
</evidence>
<feature type="transmembrane region" description="Helical" evidence="10">
    <location>
        <begin position="339"/>
        <end position="355"/>
    </location>
</feature>